<dbReference type="InterPro" id="IPR003591">
    <property type="entry name" value="Leu-rich_rpt_typical-subtyp"/>
</dbReference>
<protein>
    <recommendedName>
        <fullName evidence="4">Leucine-rich repeat domain-containing protein</fullName>
    </recommendedName>
</protein>
<evidence type="ECO:0000256" key="1">
    <source>
        <dbReference type="ARBA" id="ARBA00022614"/>
    </source>
</evidence>
<name>A0A0F9SFV1_9ZZZZ</name>
<keyword evidence="1" id="KW-0433">Leucine-rich repeat</keyword>
<organism evidence="3">
    <name type="scientific">marine sediment metagenome</name>
    <dbReference type="NCBI Taxonomy" id="412755"/>
    <lineage>
        <taxon>unclassified sequences</taxon>
        <taxon>metagenomes</taxon>
        <taxon>ecological metagenomes</taxon>
    </lineage>
</organism>
<gene>
    <name evidence="3" type="ORF">LCGC14_0524330</name>
</gene>
<dbReference type="EMBL" id="LAZR01000667">
    <property type="protein sequence ID" value="KKN61192.1"/>
    <property type="molecule type" value="Genomic_DNA"/>
</dbReference>
<dbReference type="PROSITE" id="PS51450">
    <property type="entry name" value="LRR"/>
    <property type="match status" value="17"/>
</dbReference>
<dbReference type="SUPFAM" id="SSF52058">
    <property type="entry name" value="L domain-like"/>
    <property type="match status" value="2"/>
</dbReference>
<keyword evidence="2" id="KW-0677">Repeat</keyword>
<dbReference type="Pfam" id="PF12799">
    <property type="entry name" value="LRR_4"/>
    <property type="match status" value="4"/>
</dbReference>
<evidence type="ECO:0008006" key="4">
    <source>
        <dbReference type="Google" id="ProtNLM"/>
    </source>
</evidence>
<sequence>MVENNLDYIIFDNQKIYLELGKLNLNSKGILEIEQIENFDRLTYLTELDIQHNKLSIIKSFGNHPYLKRLQLNDNKIEKVEDFEGLENLEELDLSNNKLTEISGLEKLVHLRKLDIYNNEINEIKGLDNLINLEELILSKNNIEEIKGLDKLRNLKILVLADNKISKIKGLENLNNLKELYLGNNDIEEIEGLNKLINIETLDVRGNNINKIIGLNNLKKLRYLKLADNKEIYVLIYKFGGFGRNFVNYPYNYVKYCRNEYVIFQNEFYFLEERPENLRGFKYNKNVLTLQGLGIRDINEIKGLENLPHLEGLMLDHNQISDIKGLEKLENLKMLWLSNNKIKNIEGLEKLQQLQELILSSNEIQEIKGFENLKNLEVLDLRKNNINEIRNLDKLEKLKQFTLRNNQIEEIKGLDKLVNLESLILKNNKIKEIENLDNLEKLKKLSLVNNKITEIKNLENLKNLETLALSDNKEINKLKGFDNLKTLRELFISDTNISKIEDLDSLENLETLFLKSNKIDKIEGLEILINLSFIDLENNNIDSTLLNSLKVDTKAFSFIGYCILKPIIEELEDKIMWSSLVEKFPYLDKLHFPHLNKFIKEIRDVEILRENGNILSIVTRKYLATELDKLLIPRKENEELEYEIISQELKIKNLDKTKRLVNYIIENELSDFFLYKSRNGINKASTEQLQHQLAIFDAPNQTHFFKQNLYEPRINELERFLVSRQKHEMILFKIAFVNDGVYKGGTSAGINFLENNARWNLLSISKEKKEDVDALIESFVVQIDKIYSRKWDSIFVLSSDLRIVNFFLMNYEDSSSTLIFFITDQSDHNLDSSNALKKYEQSEFEINIYYKINQKEKLD</sequence>
<comment type="caution">
    <text evidence="3">The sequence shown here is derived from an EMBL/GenBank/DDBJ whole genome shotgun (WGS) entry which is preliminary data.</text>
</comment>
<dbReference type="PRINTS" id="PR00019">
    <property type="entry name" value="LEURICHRPT"/>
</dbReference>
<dbReference type="PANTHER" id="PTHR46652">
    <property type="entry name" value="LEUCINE-RICH REPEAT AND IQ DOMAIN-CONTAINING PROTEIN 1-RELATED"/>
    <property type="match status" value="1"/>
</dbReference>
<dbReference type="InterPro" id="IPR025875">
    <property type="entry name" value="Leu-rich_rpt_4"/>
</dbReference>
<reference evidence="3" key="1">
    <citation type="journal article" date="2015" name="Nature">
        <title>Complex archaea that bridge the gap between prokaryotes and eukaryotes.</title>
        <authorList>
            <person name="Spang A."/>
            <person name="Saw J.H."/>
            <person name="Jorgensen S.L."/>
            <person name="Zaremba-Niedzwiedzka K."/>
            <person name="Martijn J."/>
            <person name="Lind A.E."/>
            <person name="van Eijk R."/>
            <person name="Schleper C."/>
            <person name="Guy L."/>
            <person name="Ettema T.J."/>
        </authorList>
    </citation>
    <scope>NUCLEOTIDE SEQUENCE</scope>
</reference>
<dbReference type="PANTHER" id="PTHR46652:SF3">
    <property type="entry name" value="LEUCINE-RICH REPEAT-CONTAINING PROTEIN 9"/>
    <property type="match status" value="1"/>
</dbReference>
<evidence type="ECO:0000313" key="3">
    <source>
        <dbReference type="EMBL" id="KKN61192.1"/>
    </source>
</evidence>
<dbReference type="AlphaFoldDB" id="A0A0F9SFV1"/>
<dbReference type="Pfam" id="PF13855">
    <property type="entry name" value="LRR_8"/>
    <property type="match status" value="2"/>
</dbReference>
<dbReference type="InterPro" id="IPR050836">
    <property type="entry name" value="SDS22/Internalin_LRR"/>
</dbReference>
<dbReference type="InterPro" id="IPR032675">
    <property type="entry name" value="LRR_dom_sf"/>
</dbReference>
<evidence type="ECO:0000256" key="2">
    <source>
        <dbReference type="ARBA" id="ARBA00022737"/>
    </source>
</evidence>
<dbReference type="SMART" id="SM00365">
    <property type="entry name" value="LRR_SD22"/>
    <property type="match status" value="18"/>
</dbReference>
<dbReference type="SMART" id="SM00369">
    <property type="entry name" value="LRR_TYP"/>
    <property type="match status" value="13"/>
</dbReference>
<proteinExistence type="predicted"/>
<dbReference type="InterPro" id="IPR001611">
    <property type="entry name" value="Leu-rich_rpt"/>
</dbReference>
<accession>A0A0F9SFV1</accession>
<dbReference type="Gene3D" id="3.80.10.10">
    <property type="entry name" value="Ribonuclease Inhibitor"/>
    <property type="match status" value="2"/>
</dbReference>